<accession>A0A2K8BNK3</accession>
<dbReference type="Gene3D" id="3.80.30.20">
    <property type="entry name" value="tm_1862 like domain"/>
    <property type="match status" value="1"/>
</dbReference>
<protein>
    <submittedName>
        <fullName evidence="7">Putative radical SAM domain-containing protein</fullName>
    </submittedName>
</protein>
<gene>
    <name evidence="7" type="primary">malE</name>
</gene>
<dbReference type="PANTHER" id="PTHR43409:SF16">
    <property type="entry name" value="SLR0320 PROTEIN"/>
    <property type="match status" value="1"/>
</dbReference>
<evidence type="ECO:0000259" key="6">
    <source>
        <dbReference type="PROSITE" id="PS51918"/>
    </source>
</evidence>
<dbReference type="SFLD" id="SFLDG01082">
    <property type="entry name" value="B12-binding_domain_containing"/>
    <property type="match status" value="1"/>
</dbReference>
<evidence type="ECO:0000256" key="3">
    <source>
        <dbReference type="ARBA" id="ARBA00022723"/>
    </source>
</evidence>
<feature type="domain" description="Radical SAM core" evidence="6">
    <location>
        <begin position="217"/>
        <end position="468"/>
    </location>
</feature>
<dbReference type="InterPro" id="IPR023404">
    <property type="entry name" value="rSAM_horseshoe"/>
</dbReference>
<keyword evidence="5" id="KW-0411">Iron-sulfur</keyword>
<evidence type="ECO:0000313" key="7">
    <source>
        <dbReference type="EMBL" id="AIE47494.1"/>
    </source>
</evidence>
<dbReference type="SMART" id="SM00729">
    <property type="entry name" value="Elp3"/>
    <property type="match status" value="1"/>
</dbReference>
<dbReference type="Pfam" id="PF04055">
    <property type="entry name" value="Radical_SAM"/>
    <property type="match status" value="1"/>
</dbReference>
<dbReference type="SUPFAM" id="SSF102114">
    <property type="entry name" value="Radical SAM enzymes"/>
    <property type="match status" value="1"/>
</dbReference>
<dbReference type="InterPro" id="IPR006638">
    <property type="entry name" value="Elp3/MiaA/NifB-like_rSAM"/>
</dbReference>
<organism evidence="7">
    <name type="scientific">Streptomyces malaysiensis</name>
    <dbReference type="NCBI Taxonomy" id="92644"/>
    <lineage>
        <taxon>Bacteria</taxon>
        <taxon>Bacillati</taxon>
        <taxon>Actinomycetota</taxon>
        <taxon>Actinomycetes</taxon>
        <taxon>Kitasatosporales</taxon>
        <taxon>Streptomycetaceae</taxon>
        <taxon>Streptomyces</taxon>
        <taxon>Streptomyces violaceusniger group</taxon>
    </lineage>
</organism>
<comment type="cofactor">
    <cofactor evidence="1">
        <name>[4Fe-4S] cluster</name>
        <dbReference type="ChEBI" id="CHEBI:49883"/>
    </cofactor>
</comment>
<keyword evidence="4" id="KW-0408">Iron</keyword>
<keyword evidence="3" id="KW-0479">Metal-binding</keyword>
<dbReference type="PANTHER" id="PTHR43409">
    <property type="entry name" value="ANAEROBIC MAGNESIUM-PROTOPORPHYRIN IX MONOMETHYL ESTER CYCLASE-RELATED"/>
    <property type="match status" value="1"/>
</dbReference>
<evidence type="ECO:0000256" key="5">
    <source>
        <dbReference type="ARBA" id="ARBA00023014"/>
    </source>
</evidence>
<sequence length="471" mass="52595">MTGKKTEGPSHRHQGFPMTDVLLIWPPHVPSYFNAGHHSPLYMVAGYLRRQPATGRVDTCEAGTLSMNWKGVGDLLHQGRYDVIAVMNDFDAVDGLERFIEYARELSPDSRLITFGRLSSLNHGFFRQFDLDAVVQSGDYECGVAEYVNALSRSGPPHIPPAGLPGVAVRQGEGWLEPVGHGGRLDPEQWVLPDIDEIPYQDYDRFYARDEHKFCGIPFRRELVVPAARGCPVGCDFCEVPEIFGLRERRLPVDAVIGYIRDSYDRHPFEYVAFYAPTFTLDRRWVRELCERFIEGPVSPRWKCATTIHHLGEELVALMGRAGCVRISVGLETLEADGQGGLPRSKRTEERKFCALAEWCDAAGIELNAFIIVGLPGTSAEGTARTIELARSVGARVRPTMYTPFHQMTADMTAQQVARFNRQLISGEAAGNATADGSAPRPEADARYAFLFGREDRLTSVHERIPQRTAR</sequence>
<dbReference type="InterPro" id="IPR007197">
    <property type="entry name" value="rSAM"/>
</dbReference>
<dbReference type="AlphaFoldDB" id="A0A2K8BNK3"/>
<dbReference type="PROSITE" id="PS51918">
    <property type="entry name" value="RADICAL_SAM"/>
    <property type="match status" value="1"/>
</dbReference>
<evidence type="ECO:0000256" key="2">
    <source>
        <dbReference type="ARBA" id="ARBA00022691"/>
    </source>
</evidence>
<dbReference type="CDD" id="cd01335">
    <property type="entry name" value="Radical_SAM"/>
    <property type="match status" value="1"/>
</dbReference>
<keyword evidence="2" id="KW-0949">S-adenosyl-L-methionine</keyword>
<dbReference type="InterPro" id="IPR051198">
    <property type="entry name" value="BchE-like"/>
</dbReference>
<dbReference type="GO" id="GO:0051536">
    <property type="term" value="F:iron-sulfur cluster binding"/>
    <property type="evidence" value="ECO:0007669"/>
    <property type="project" value="UniProtKB-KW"/>
</dbReference>
<dbReference type="GO" id="GO:0005829">
    <property type="term" value="C:cytosol"/>
    <property type="evidence" value="ECO:0007669"/>
    <property type="project" value="TreeGrafter"/>
</dbReference>
<name>A0A2K8BNK3_STRMQ</name>
<dbReference type="InterPro" id="IPR058240">
    <property type="entry name" value="rSAM_sf"/>
</dbReference>
<dbReference type="EMBL" id="KJ493330">
    <property type="protein sequence ID" value="AIE47494.1"/>
    <property type="molecule type" value="Genomic_DNA"/>
</dbReference>
<reference evidence="7" key="1">
    <citation type="submission" date="2014-02" db="EMBL/GenBank/DDBJ databases">
        <title>Characterization of malayamycin gene cluster from Strepotmyces malaysiensis DSM 14072.</title>
        <authorList>
            <person name="Wu P."/>
        </authorList>
    </citation>
    <scope>NUCLEOTIDE SEQUENCE</scope>
    <source>
        <strain evidence="7">DSM 14072</strain>
    </source>
</reference>
<dbReference type="GO" id="GO:0003824">
    <property type="term" value="F:catalytic activity"/>
    <property type="evidence" value="ECO:0007669"/>
    <property type="project" value="InterPro"/>
</dbReference>
<dbReference type="SFLD" id="SFLDS00029">
    <property type="entry name" value="Radical_SAM"/>
    <property type="match status" value="1"/>
</dbReference>
<proteinExistence type="predicted"/>
<dbReference type="GO" id="GO:0046872">
    <property type="term" value="F:metal ion binding"/>
    <property type="evidence" value="ECO:0007669"/>
    <property type="project" value="UniProtKB-KW"/>
</dbReference>
<evidence type="ECO:0000256" key="1">
    <source>
        <dbReference type="ARBA" id="ARBA00001966"/>
    </source>
</evidence>
<evidence type="ECO:0000256" key="4">
    <source>
        <dbReference type="ARBA" id="ARBA00023004"/>
    </source>
</evidence>